<accession>A0A9X4RVD2</accession>
<dbReference type="SUPFAM" id="SSF46689">
    <property type="entry name" value="Homeodomain-like"/>
    <property type="match status" value="1"/>
</dbReference>
<evidence type="ECO:0000256" key="4">
    <source>
        <dbReference type="SAM" id="MobiDB-lite"/>
    </source>
</evidence>
<dbReference type="PROSITE" id="PS01124">
    <property type="entry name" value="HTH_ARAC_FAMILY_2"/>
    <property type="match status" value="1"/>
</dbReference>
<feature type="region of interest" description="Disordered" evidence="4">
    <location>
        <begin position="1"/>
        <end position="20"/>
    </location>
</feature>
<evidence type="ECO:0000313" key="6">
    <source>
        <dbReference type="EMBL" id="MDG4947053.1"/>
    </source>
</evidence>
<protein>
    <submittedName>
        <fullName evidence="6">AraC family transcriptional regulator</fullName>
    </submittedName>
</protein>
<dbReference type="GO" id="GO:0003700">
    <property type="term" value="F:DNA-binding transcription factor activity"/>
    <property type="evidence" value="ECO:0007669"/>
    <property type="project" value="InterPro"/>
</dbReference>
<dbReference type="AlphaFoldDB" id="A0A9X4RVD2"/>
<reference evidence="6" key="1">
    <citation type="submission" date="2022-07" db="EMBL/GenBank/DDBJ databases">
        <title>Description and genome-wide analysis of Profundicola chukchiensis gen. nov., sp. nov., marine bacteria isolated from bottom sediments of the Chukchi Sea.</title>
        <authorList>
            <person name="Romanenko L."/>
            <person name="Otstavnykh N."/>
            <person name="Kurilenko V."/>
            <person name="Eremeev V."/>
            <person name="Velansky P."/>
            <person name="Mikhailov V."/>
            <person name="Isaeva M."/>
        </authorList>
    </citation>
    <scope>NUCLEOTIDE SEQUENCE</scope>
    <source>
        <strain evidence="6">KMM 9713</strain>
    </source>
</reference>
<evidence type="ECO:0000256" key="3">
    <source>
        <dbReference type="ARBA" id="ARBA00023163"/>
    </source>
</evidence>
<dbReference type="Gene3D" id="1.10.10.60">
    <property type="entry name" value="Homeodomain-like"/>
    <property type="match status" value="2"/>
</dbReference>
<dbReference type="InterPro" id="IPR009057">
    <property type="entry name" value="Homeodomain-like_sf"/>
</dbReference>
<dbReference type="PANTHER" id="PTHR43280:SF2">
    <property type="entry name" value="HTH-TYPE TRANSCRIPTIONAL REGULATOR EXSA"/>
    <property type="match status" value="1"/>
</dbReference>
<dbReference type="InterPro" id="IPR018060">
    <property type="entry name" value="HTH_AraC"/>
</dbReference>
<feature type="domain" description="HTH araC/xylS-type" evidence="5">
    <location>
        <begin position="51"/>
        <end position="160"/>
    </location>
</feature>
<proteinExistence type="predicted"/>
<dbReference type="PANTHER" id="PTHR43280">
    <property type="entry name" value="ARAC-FAMILY TRANSCRIPTIONAL REGULATOR"/>
    <property type="match status" value="1"/>
</dbReference>
<dbReference type="SMART" id="SM00342">
    <property type="entry name" value="HTH_ARAC"/>
    <property type="match status" value="1"/>
</dbReference>
<dbReference type="Proteomes" id="UP001152599">
    <property type="component" value="Unassembled WGS sequence"/>
</dbReference>
<keyword evidence="1" id="KW-0805">Transcription regulation</keyword>
<comment type="caution">
    <text evidence="6">The sequence shown here is derived from an EMBL/GenBank/DDBJ whole genome shotgun (WGS) entry which is preliminary data.</text>
</comment>
<dbReference type="EMBL" id="JANCMU010000010">
    <property type="protein sequence ID" value="MDG4947053.1"/>
    <property type="molecule type" value="Genomic_DNA"/>
</dbReference>
<sequence>MPENRENKKEEKREAYKNQPFSFVKGGKHTDDGEIESHLEVEANMISLRKKKEIEKSLANFEDKAHFLRSSISLAKLATYCKTNIKYLSYYINKYKGVNFNHYINELRVNYLLEKLKEDPMLRRSKMSKLAKIGGFSSQNKFSTIFKEFTDMTPSAYIKKLNKEEEQGND</sequence>
<dbReference type="GO" id="GO:0043565">
    <property type="term" value="F:sequence-specific DNA binding"/>
    <property type="evidence" value="ECO:0007669"/>
    <property type="project" value="InterPro"/>
</dbReference>
<keyword evidence="7" id="KW-1185">Reference proteome</keyword>
<organism evidence="6 7">
    <name type="scientific">Profundicola chukchiensis</name>
    <dbReference type="NCBI Taxonomy" id="2961959"/>
    <lineage>
        <taxon>Bacteria</taxon>
        <taxon>Pseudomonadati</taxon>
        <taxon>Bacteroidota</taxon>
        <taxon>Flavobacteriia</taxon>
        <taxon>Flavobacteriales</taxon>
        <taxon>Weeksellaceae</taxon>
        <taxon>Profundicola</taxon>
    </lineage>
</organism>
<evidence type="ECO:0000256" key="2">
    <source>
        <dbReference type="ARBA" id="ARBA00023125"/>
    </source>
</evidence>
<keyword evidence="3" id="KW-0804">Transcription</keyword>
<evidence type="ECO:0000256" key="1">
    <source>
        <dbReference type="ARBA" id="ARBA00023015"/>
    </source>
</evidence>
<name>A0A9X4RVD2_9FLAO</name>
<evidence type="ECO:0000259" key="5">
    <source>
        <dbReference type="PROSITE" id="PS01124"/>
    </source>
</evidence>
<feature type="compositionally biased region" description="Basic and acidic residues" evidence="4">
    <location>
        <begin position="1"/>
        <end position="16"/>
    </location>
</feature>
<dbReference type="Pfam" id="PF12833">
    <property type="entry name" value="HTH_18"/>
    <property type="match status" value="1"/>
</dbReference>
<dbReference type="RefSeq" id="WP_304421308.1">
    <property type="nucleotide sequence ID" value="NZ_JANCMU010000010.1"/>
</dbReference>
<gene>
    <name evidence="6" type="ORF">NMK71_11580</name>
</gene>
<evidence type="ECO:0000313" key="7">
    <source>
        <dbReference type="Proteomes" id="UP001152599"/>
    </source>
</evidence>
<keyword evidence="2" id="KW-0238">DNA-binding</keyword>